<dbReference type="InterPro" id="IPR032675">
    <property type="entry name" value="LRR_dom_sf"/>
</dbReference>
<keyword evidence="3" id="KW-0963">Cytoplasm</keyword>
<evidence type="ECO:0000259" key="9">
    <source>
        <dbReference type="PROSITE" id="PS50245"/>
    </source>
</evidence>
<sequence>MTVACGLFALLGCRVLVGRHRATVKYVGPVSGQEGTWLGLEWDDASRGKHDGEVEGTKYFQCSRPGAGSFVRAEKVNTRGSSVLEALLSRYSNKCGELGLPDVQEEELYVHTVRQRRVHIQVVGADKITSQQSQTQCLTSARLVGAGISHVGEAEALARAAVNLHELDLTGNLVHSWDFVEELVSVLPGLKILNLSDNKLALPHTPDPSCTRPSLPTLQALVLNDCDITWQQVASLEPSLPCLEELHLAGNAIHSLQPPCALQPSQPQGTATATPAQQHQQPQRQQQQDAAELSGVVGCRGVSGFQCLKVLSLEDNQLADWQEVCRLSSLPALHALNISNNPIPSIRRPAPPLEGSQEPAPYFPSLTTLFAAACSLSSWADVDELNKLPALQELRLTGNPLLGQSKTGGRFEIIGRVGRLKMLNGSGVNARERTDAEIRYMQKALSEMEGLPDSNKVAAVARLHPRLPQLAQRHGAVLSTAASTTTSSSIASSMIEVTLTCVATTPGAKMGSTKKKLPLTTTLAALRTLCEKLCKVKAISQKISLRSPDAPFPEEISTDDEKQTLRQLGMQDGAELFIDECVSEEPLTSQ</sequence>
<dbReference type="Gene3D" id="3.80.10.10">
    <property type="entry name" value="Ribonuclease Inhibitor"/>
    <property type="match status" value="3"/>
</dbReference>
<dbReference type="SMART" id="SM01052">
    <property type="entry name" value="CAP_GLY"/>
    <property type="match status" value="1"/>
</dbReference>
<evidence type="ECO:0000256" key="4">
    <source>
        <dbReference type="ARBA" id="ARBA00022614"/>
    </source>
</evidence>
<dbReference type="Gene3D" id="3.10.20.90">
    <property type="entry name" value="Phosphatidylinositol 3-kinase Catalytic Subunit, Chain A, domain 1"/>
    <property type="match status" value="1"/>
</dbReference>
<dbReference type="PANTHER" id="PTHR15454">
    <property type="entry name" value="NISCHARIN RELATED"/>
    <property type="match status" value="1"/>
</dbReference>
<dbReference type="InterPro" id="IPR029071">
    <property type="entry name" value="Ubiquitin-like_domsf"/>
</dbReference>
<dbReference type="InterPro" id="IPR044079">
    <property type="entry name" value="Ubl_TBCE"/>
</dbReference>
<comment type="subcellular location">
    <subcellularLocation>
        <location evidence="1">Cytoplasm</location>
        <location evidence="1">Cytoskeleton</location>
        <location evidence="1">Cilium axoneme</location>
    </subcellularLocation>
</comment>
<reference evidence="10" key="1">
    <citation type="submission" date="2021-01" db="EMBL/GenBank/DDBJ databases">
        <authorList>
            <person name="Corre E."/>
            <person name="Pelletier E."/>
            <person name="Niang G."/>
            <person name="Scheremetjew M."/>
            <person name="Finn R."/>
            <person name="Kale V."/>
            <person name="Holt S."/>
            <person name="Cochrane G."/>
            <person name="Meng A."/>
            <person name="Brown T."/>
            <person name="Cohen L."/>
        </authorList>
    </citation>
    <scope>NUCLEOTIDE SEQUENCE</scope>
    <source>
        <strain evidence="10">CCMP1320</strain>
    </source>
</reference>
<dbReference type="EMBL" id="HBIP01028524">
    <property type="protein sequence ID" value="CAE0502158.1"/>
    <property type="molecule type" value="Transcribed_RNA"/>
</dbReference>
<accession>A0A7S3R4B9</accession>
<dbReference type="InterPro" id="IPR000938">
    <property type="entry name" value="CAP-Gly_domain"/>
</dbReference>
<evidence type="ECO:0000256" key="2">
    <source>
        <dbReference type="ARBA" id="ARBA00006286"/>
    </source>
</evidence>
<feature type="domain" description="CAP-Gly" evidence="9">
    <location>
        <begin position="28"/>
        <end position="72"/>
    </location>
</feature>
<dbReference type="SUPFAM" id="SSF74924">
    <property type="entry name" value="Cap-Gly domain"/>
    <property type="match status" value="1"/>
</dbReference>
<name>A0A7S3R4B9_DUNTE</name>
<dbReference type="Pfam" id="PF01302">
    <property type="entry name" value="CAP_GLY"/>
    <property type="match status" value="1"/>
</dbReference>
<dbReference type="GO" id="GO:0005930">
    <property type="term" value="C:axoneme"/>
    <property type="evidence" value="ECO:0007669"/>
    <property type="project" value="UniProtKB-SubCell"/>
</dbReference>
<comment type="similarity">
    <text evidence="2">Belongs to the TBCE family.</text>
</comment>
<dbReference type="CDD" id="cd17044">
    <property type="entry name" value="Ubl_TBCE"/>
    <property type="match status" value="1"/>
</dbReference>
<evidence type="ECO:0000313" key="10">
    <source>
        <dbReference type="EMBL" id="CAE0502158.1"/>
    </source>
</evidence>
<dbReference type="Gene3D" id="2.30.30.190">
    <property type="entry name" value="CAP Gly-rich-like domain"/>
    <property type="match status" value="1"/>
</dbReference>
<dbReference type="SUPFAM" id="SSF52058">
    <property type="entry name" value="L domain-like"/>
    <property type="match status" value="1"/>
</dbReference>
<organism evidence="10">
    <name type="scientific">Dunaliella tertiolecta</name>
    <name type="common">Green alga</name>
    <dbReference type="NCBI Taxonomy" id="3047"/>
    <lineage>
        <taxon>Eukaryota</taxon>
        <taxon>Viridiplantae</taxon>
        <taxon>Chlorophyta</taxon>
        <taxon>core chlorophytes</taxon>
        <taxon>Chlorophyceae</taxon>
        <taxon>CS clade</taxon>
        <taxon>Chlamydomonadales</taxon>
        <taxon>Dunaliellaceae</taxon>
        <taxon>Dunaliella</taxon>
    </lineage>
</organism>
<dbReference type="AlphaFoldDB" id="A0A7S3R4B9"/>
<feature type="chain" id="PRO_5030572524" description="CAP-Gly domain-containing protein" evidence="8">
    <location>
        <begin position="19"/>
        <end position="590"/>
    </location>
</feature>
<keyword evidence="4" id="KW-0433">Leucine-rich repeat</keyword>
<proteinExistence type="inferred from homology"/>
<evidence type="ECO:0000256" key="7">
    <source>
        <dbReference type="SAM" id="MobiDB-lite"/>
    </source>
</evidence>
<keyword evidence="6" id="KW-0143">Chaperone</keyword>
<protein>
    <recommendedName>
        <fullName evidence="9">CAP-Gly domain-containing protein</fullName>
    </recommendedName>
</protein>
<dbReference type="SUPFAM" id="SSF54236">
    <property type="entry name" value="Ubiquitin-like"/>
    <property type="match status" value="1"/>
</dbReference>
<evidence type="ECO:0000256" key="8">
    <source>
        <dbReference type="SAM" id="SignalP"/>
    </source>
</evidence>
<dbReference type="InterPro" id="IPR036859">
    <property type="entry name" value="CAP-Gly_dom_sf"/>
</dbReference>
<evidence type="ECO:0000256" key="1">
    <source>
        <dbReference type="ARBA" id="ARBA00004430"/>
    </source>
</evidence>
<feature type="signal peptide" evidence="8">
    <location>
        <begin position="1"/>
        <end position="18"/>
    </location>
</feature>
<evidence type="ECO:0000256" key="6">
    <source>
        <dbReference type="ARBA" id="ARBA00023186"/>
    </source>
</evidence>
<feature type="region of interest" description="Disordered" evidence="7">
    <location>
        <begin position="259"/>
        <end position="286"/>
    </location>
</feature>
<evidence type="ECO:0000256" key="5">
    <source>
        <dbReference type="ARBA" id="ARBA00022737"/>
    </source>
</evidence>
<gene>
    <name evidence="10" type="ORF">DTER00134_LOCUS17231</name>
</gene>
<keyword evidence="8" id="KW-0732">Signal</keyword>
<feature type="compositionally biased region" description="Low complexity" evidence="7">
    <location>
        <begin position="263"/>
        <end position="286"/>
    </location>
</feature>
<evidence type="ECO:0000256" key="3">
    <source>
        <dbReference type="ARBA" id="ARBA00022490"/>
    </source>
</evidence>
<keyword evidence="5" id="KW-0677">Repeat</keyword>
<dbReference type="PROSITE" id="PS50245">
    <property type="entry name" value="CAP_GLY_2"/>
    <property type="match status" value="1"/>
</dbReference>